<evidence type="ECO:0000313" key="2">
    <source>
        <dbReference type="Proteomes" id="UP001162501"/>
    </source>
</evidence>
<accession>A0AC59ZUW4</accession>
<sequence>MRTDRLEHLSFAGELSCLRAPRADGPTGERTRYFRRMSVSRDPRRVTFRRMGCPASRSQECSCGFLKAACNRERACNCGHMVWIPFVRISSLASDIFICQVT</sequence>
<name>A0AC59ZUW4_RANTA</name>
<evidence type="ECO:0000313" key="1">
    <source>
        <dbReference type="EMBL" id="CAN0514239.1"/>
    </source>
</evidence>
<organism evidence="1 2">
    <name type="scientific">Rangifer tarandus platyrhynchus</name>
    <name type="common">Svalbard reindeer</name>
    <dbReference type="NCBI Taxonomy" id="3082113"/>
    <lineage>
        <taxon>Eukaryota</taxon>
        <taxon>Metazoa</taxon>
        <taxon>Chordata</taxon>
        <taxon>Craniata</taxon>
        <taxon>Vertebrata</taxon>
        <taxon>Euteleostomi</taxon>
        <taxon>Mammalia</taxon>
        <taxon>Eutheria</taxon>
        <taxon>Laurasiatheria</taxon>
        <taxon>Artiodactyla</taxon>
        <taxon>Ruminantia</taxon>
        <taxon>Pecora</taxon>
        <taxon>Cervidae</taxon>
        <taxon>Odocoileinae</taxon>
        <taxon>Rangifer</taxon>
    </lineage>
</organism>
<gene>
    <name evidence="1" type="ORF">MRATA1EN22A_LOCUS23323</name>
</gene>
<reference evidence="1" key="2">
    <citation type="submission" date="2025-03" db="EMBL/GenBank/DDBJ databases">
        <authorList>
            <consortium name="ELIXIR-Norway"/>
            <consortium name="Elixir Norway"/>
        </authorList>
    </citation>
    <scope>NUCLEOTIDE SEQUENCE</scope>
</reference>
<proteinExistence type="predicted"/>
<dbReference type="Proteomes" id="UP001162501">
    <property type="component" value="Chromosome 4"/>
</dbReference>
<protein>
    <submittedName>
        <fullName evidence="1">Uncharacterized protein</fullName>
    </submittedName>
</protein>
<dbReference type="EMBL" id="OX596088">
    <property type="protein sequence ID" value="CAN0514239.1"/>
    <property type="molecule type" value="Genomic_DNA"/>
</dbReference>
<reference evidence="1" key="1">
    <citation type="submission" date="2023-05" db="EMBL/GenBank/DDBJ databases">
        <authorList>
            <consortium name="ELIXIR-Norway"/>
        </authorList>
    </citation>
    <scope>NUCLEOTIDE SEQUENCE</scope>
</reference>